<accession>A0A1B1Z5X1</accession>
<dbReference type="InterPro" id="IPR016977">
    <property type="entry name" value="ComGF"/>
</dbReference>
<proteinExistence type="predicted"/>
<protein>
    <recommendedName>
        <fullName evidence="3">Competence protein ComGF</fullName>
    </recommendedName>
</protein>
<dbReference type="EMBL" id="CP016761">
    <property type="protein sequence ID" value="ANX12875.1"/>
    <property type="molecule type" value="Genomic_DNA"/>
</dbReference>
<evidence type="ECO:0008006" key="3">
    <source>
        <dbReference type="Google" id="ProtNLM"/>
    </source>
</evidence>
<dbReference type="Pfam" id="PF15980">
    <property type="entry name" value="ComGF"/>
    <property type="match status" value="1"/>
</dbReference>
<gene>
    <name evidence="1" type="ORF">ABE41_012725</name>
</gene>
<evidence type="ECO:0000313" key="1">
    <source>
        <dbReference type="EMBL" id="ANX12875.1"/>
    </source>
</evidence>
<evidence type="ECO:0000313" key="2">
    <source>
        <dbReference type="Proteomes" id="UP000077412"/>
    </source>
</evidence>
<name>A0A1B1Z5X1_9BACL</name>
<dbReference type="KEGG" id="far:ABE41_012725"/>
<organism evidence="1 2">
    <name type="scientific">Fictibacillus arsenicus</name>
    <dbReference type="NCBI Taxonomy" id="255247"/>
    <lineage>
        <taxon>Bacteria</taxon>
        <taxon>Bacillati</taxon>
        <taxon>Bacillota</taxon>
        <taxon>Bacilli</taxon>
        <taxon>Bacillales</taxon>
        <taxon>Fictibacillaceae</taxon>
        <taxon>Fictibacillus</taxon>
    </lineage>
</organism>
<dbReference type="AlphaFoldDB" id="A0A1B1Z5X1"/>
<dbReference type="STRING" id="255247.ABE41_012725"/>
<keyword evidence="2" id="KW-1185">Reference proteome</keyword>
<sequence length="128" mass="14691">MEAFIALTVLLMLSSLIPLFFIPIQKQPPTPQLEETSIFFSMLGKEIREGQSVEVINNSLYVTLSNGNVLSFSKYHSLIRKQVNGLGHEVWVQNISEMVLEKHSDVLLAVKLIDTQGNEYHRFFRRIE</sequence>
<reference evidence="1 2" key="1">
    <citation type="submission" date="2016-08" db="EMBL/GenBank/DDBJ databases">
        <title>Complete genome sequence of Fictibacillus arsenicus G25-54, a strain with toxicity to nematodes and a potential arsenic-resistance activity.</title>
        <authorList>
            <person name="Zheng Z."/>
        </authorList>
    </citation>
    <scope>NUCLEOTIDE SEQUENCE [LARGE SCALE GENOMIC DNA]</scope>
    <source>
        <strain evidence="1 2">G25-54</strain>
    </source>
</reference>
<dbReference type="Proteomes" id="UP000077412">
    <property type="component" value="Chromosome"/>
</dbReference>